<proteinExistence type="predicted"/>
<dbReference type="EMBL" id="BMVP01000002">
    <property type="protein sequence ID" value="GHB43553.1"/>
    <property type="molecule type" value="Genomic_DNA"/>
</dbReference>
<dbReference type="Proteomes" id="UP000642673">
    <property type="component" value="Unassembled WGS sequence"/>
</dbReference>
<feature type="region of interest" description="Disordered" evidence="1">
    <location>
        <begin position="167"/>
        <end position="192"/>
    </location>
</feature>
<keyword evidence="2" id="KW-0812">Transmembrane</keyword>
<sequence length="192" mass="19489">MTRRYARPRAPARRVGRPGALVAWRAVAQGEESAMTAGRRIRFGAVLVTVVLALSGFSSGHKSSGHGGCSGSSSGSKSSKRSSYDSSSGSNRNSRSTGSPSAGPTGAPARAEVVTCAGPGSPVATVKVTSLAAVERTVQIRLTFGGVSGTVESASADVTLKKGETRTIEVKPSRPEKAAEVTSCRLGPVTTA</sequence>
<feature type="compositionally biased region" description="Low complexity" evidence="1">
    <location>
        <begin position="84"/>
        <end position="101"/>
    </location>
</feature>
<keyword evidence="2" id="KW-0472">Membrane</keyword>
<feature type="region of interest" description="Disordered" evidence="1">
    <location>
        <begin position="59"/>
        <end position="110"/>
    </location>
</feature>
<feature type="transmembrane region" description="Helical" evidence="2">
    <location>
        <begin position="41"/>
        <end position="60"/>
    </location>
</feature>
<comment type="caution">
    <text evidence="3">The sequence shown here is derived from an EMBL/GenBank/DDBJ whole genome shotgun (WGS) entry which is preliminary data.</text>
</comment>
<accession>A0ABQ3EJZ1</accession>
<evidence type="ECO:0000256" key="2">
    <source>
        <dbReference type="SAM" id="Phobius"/>
    </source>
</evidence>
<keyword evidence="4" id="KW-1185">Reference proteome</keyword>
<protein>
    <recommendedName>
        <fullName evidence="5">Secreted protein</fullName>
    </recommendedName>
</protein>
<evidence type="ECO:0000313" key="3">
    <source>
        <dbReference type="EMBL" id="GHB43553.1"/>
    </source>
</evidence>
<evidence type="ECO:0000256" key="1">
    <source>
        <dbReference type="SAM" id="MobiDB-lite"/>
    </source>
</evidence>
<feature type="compositionally biased region" description="Basic and acidic residues" evidence="1">
    <location>
        <begin position="167"/>
        <end position="179"/>
    </location>
</feature>
<evidence type="ECO:0008006" key="5">
    <source>
        <dbReference type="Google" id="ProtNLM"/>
    </source>
</evidence>
<gene>
    <name evidence="3" type="ORF">GCM10010347_10950</name>
</gene>
<reference evidence="4" key="1">
    <citation type="journal article" date="2019" name="Int. J. Syst. Evol. Microbiol.">
        <title>The Global Catalogue of Microorganisms (GCM) 10K type strain sequencing project: providing services to taxonomists for standard genome sequencing and annotation.</title>
        <authorList>
            <consortium name="The Broad Institute Genomics Platform"/>
            <consortium name="The Broad Institute Genome Sequencing Center for Infectious Disease"/>
            <person name="Wu L."/>
            <person name="Ma J."/>
        </authorList>
    </citation>
    <scope>NUCLEOTIDE SEQUENCE [LARGE SCALE GENOMIC DNA]</scope>
    <source>
        <strain evidence="4">JCM 4738</strain>
    </source>
</reference>
<organism evidence="3 4">
    <name type="scientific">Streptomyces cirratus</name>
    <dbReference type="NCBI Taxonomy" id="68187"/>
    <lineage>
        <taxon>Bacteria</taxon>
        <taxon>Bacillati</taxon>
        <taxon>Actinomycetota</taxon>
        <taxon>Actinomycetes</taxon>
        <taxon>Kitasatosporales</taxon>
        <taxon>Streptomycetaceae</taxon>
        <taxon>Streptomyces</taxon>
    </lineage>
</organism>
<name>A0ABQ3EJZ1_9ACTN</name>
<keyword evidence="2" id="KW-1133">Transmembrane helix</keyword>
<evidence type="ECO:0000313" key="4">
    <source>
        <dbReference type="Proteomes" id="UP000642673"/>
    </source>
</evidence>